<accession>A0A2J8UIP7</accession>
<proteinExistence type="predicted"/>
<name>A0A2J8UIP7_PONAB</name>
<dbReference type="EMBL" id="NDHI03003456">
    <property type="protein sequence ID" value="PNJ45147.1"/>
    <property type="molecule type" value="Genomic_DNA"/>
</dbReference>
<feature type="signal peptide" evidence="2">
    <location>
        <begin position="1"/>
        <end position="19"/>
    </location>
</feature>
<evidence type="ECO:0000256" key="2">
    <source>
        <dbReference type="SAM" id="SignalP"/>
    </source>
</evidence>
<feature type="compositionally biased region" description="Polar residues" evidence="1">
    <location>
        <begin position="136"/>
        <end position="146"/>
    </location>
</feature>
<organism evidence="3">
    <name type="scientific">Pongo abelii</name>
    <name type="common">Sumatran orangutan</name>
    <name type="synonym">Pongo pygmaeus abelii</name>
    <dbReference type="NCBI Taxonomy" id="9601"/>
    <lineage>
        <taxon>Eukaryota</taxon>
        <taxon>Metazoa</taxon>
        <taxon>Chordata</taxon>
        <taxon>Craniata</taxon>
        <taxon>Vertebrata</taxon>
        <taxon>Euteleostomi</taxon>
        <taxon>Mammalia</taxon>
        <taxon>Eutheria</taxon>
        <taxon>Euarchontoglires</taxon>
        <taxon>Primates</taxon>
        <taxon>Haplorrhini</taxon>
        <taxon>Catarrhini</taxon>
        <taxon>Hominidae</taxon>
        <taxon>Pongo</taxon>
    </lineage>
</organism>
<dbReference type="Gene3D" id="2.40.128.20">
    <property type="match status" value="1"/>
</dbReference>
<sequence>MKTLFLGVTLGLAAALSFALEEEDERGSVHPEENPDAENGGAWQIQRLWGQEAYIPAGAAQEGPLCFLLQRSAPWGPAPHGKACGICSLQGRAAVPTWAHLATSPAGRNPDTNLEALEKFKKLVQRKGLSEEDITPLQTGSCAPER</sequence>
<keyword evidence="2" id="KW-0732">Signal</keyword>
<reference evidence="3" key="1">
    <citation type="submission" date="2017-12" db="EMBL/GenBank/DDBJ databases">
        <title>High-resolution comparative analysis of great ape genomes.</title>
        <authorList>
            <person name="Pollen A."/>
            <person name="Hastie A."/>
            <person name="Hormozdiari F."/>
            <person name="Dougherty M."/>
            <person name="Liu R."/>
            <person name="Chaisson M."/>
            <person name="Hoppe E."/>
            <person name="Hill C."/>
            <person name="Pang A."/>
            <person name="Hillier L."/>
            <person name="Baker C."/>
            <person name="Armstrong J."/>
            <person name="Shendure J."/>
            <person name="Paten B."/>
            <person name="Wilson R."/>
            <person name="Chao H."/>
            <person name="Schneider V."/>
            <person name="Ventura M."/>
            <person name="Kronenberg Z."/>
            <person name="Murali S."/>
            <person name="Gordon D."/>
            <person name="Cantsilieris S."/>
            <person name="Munson K."/>
            <person name="Nelson B."/>
            <person name="Raja A."/>
            <person name="Underwood J."/>
            <person name="Diekhans M."/>
            <person name="Fiddes I."/>
            <person name="Haussler D."/>
            <person name="Eichler E."/>
        </authorList>
    </citation>
    <scope>NUCLEOTIDE SEQUENCE [LARGE SCALE GENOMIC DNA]</scope>
    <source>
        <strain evidence="3">Susie</strain>
    </source>
</reference>
<dbReference type="AlphaFoldDB" id="A0A2J8UIP7"/>
<evidence type="ECO:0000313" key="3">
    <source>
        <dbReference type="EMBL" id="PNJ45147.1"/>
    </source>
</evidence>
<dbReference type="SUPFAM" id="SSF50814">
    <property type="entry name" value="Lipocalins"/>
    <property type="match status" value="1"/>
</dbReference>
<feature type="region of interest" description="Disordered" evidence="1">
    <location>
        <begin position="127"/>
        <end position="146"/>
    </location>
</feature>
<feature type="chain" id="PRO_5014436037" evidence="2">
    <location>
        <begin position="20"/>
        <end position="146"/>
    </location>
</feature>
<evidence type="ECO:0000256" key="1">
    <source>
        <dbReference type="SAM" id="MobiDB-lite"/>
    </source>
</evidence>
<gene>
    <name evidence="3" type="ORF">CR201_G0027375</name>
</gene>
<protein>
    <submittedName>
        <fullName evidence="3">OBP2A isoform 6</fullName>
    </submittedName>
</protein>
<comment type="caution">
    <text evidence="3">The sequence shown here is derived from an EMBL/GenBank/DDBJ whole genome shotgun (WGS) entry which is preliminary data.</text>
</comment>
<dbReference type="InterPro" id="IPR012674">
    <property type="entry name" value="Calycin"/>
</dbReference>